<dbReference type="Proteomes" id="UP001161017">
    <property type="component" value="Unassembled WGS sequence"/>
</dbReference>
<evidence type="ECO:0000256" key="7">
    <source>
        <dbReference type="ARBA" id="ARBA00022605"/>
    </source>
</evidence>
<feature type="binding site" evidence="16">
    <location>
        <position position="126"/>
    </location>
    <ligand>
        <name>NADPH</name>
        <dbReference type="ChEBI" id="CHEBI:57783"/>
    </ligand>
</feature>
<evidence type="ECO:0000259" key="21">
    <source>
        <dbReference type="Pfam" id="PF03447"/>
    </source>
</evidence>
<keyword evidence="23" id="KW-1185">Reference proteome</keyword>
<sequence length="404" mass="43296">MVLPGEKSNGKIYIGVVGVGGVGTHFLSQLSTLLPTQPRLRIALITSSTKAIYSTSTSPSTISLDNWRHDLSTSNSTYLYPHLIPHWLANCPGHAVLVDNTSSPKLVEETYTQCLKNGISIVTPNKVAFSASQQEWDDLQASSYPRNPDGGFLYHEATVGAGLPILSTIKDLLDTGDKVPSYPSTFPPHKPPEIVIINSITPNQITHISGVFSGTMSYLFNTFSPTSPFPQPQPWSTIVRQARSLGYTEPDPRDDLNGKDVARKLVILARLIGLSVASTDAFPVQSLIPAALEKQGGSADEFLNKLENYDGEMATLRHAAESEGKVLRFVGSIDVATQNVKVGVEKVGKGEPVAGLRGSDNLVAIRTERYKESPLVVQGAGAGGAVTAMGVLADLLRVVRQVPS</sequence>
<dbReference type="Pfam" id="PF03447">
    <property type="entry name" value="NAD_binding_3"/>
    <property type="match status" value="1"/>
</dbReference>
<name>A0AA43TVC1_9LECA</name>
<organism evidence="22 23">
    <name type="scientific">Ramalina farinacea</name>
    <dbReference type="NCBI Taxonomy" id="258253"/>
    <lineage>
        <taxon>Eukaryota</taxon>
        <taxon>Fungi</taxon>
        <taxon>Dikarya</taxon>
        <taxon>Ascomycota</taxon>
        <taxon>Pezizomycotina</taxon>
        <taxon>Lecanoromycetes</taxon>
        <taxon>OSLEUM clade</taxon>
        <taxon>Lecanoromycetidae</taxon>
        <taxon>Lecanorales</taxon>
        <taxon>Lecanorineae</taxon>
        <taxon>Ramalinaceae</taxon>
        <taxon>Ramalina</taxon>
    </lineage>
</organism>
<dbReference type="Gene3D" id="3.40.50.720">
    <property type="entry name" value="NAD(P)-binding Rossmann-like Domain"/>
    <property type="match status" value="1"/>
</dbReference>
<dbReference type="InterPro" id="IPR011147">
    <property type="entry name" value="Bifunc_Aspkin/hSer_DH"/>
</dbReference>
<dbReference type="GO" id="GO:0009086">
    <property type="term" value="P:methionine biosynthetic process"/>
    <property type="evidence" value="ECO:0007669"/>
    <property type="project" value="UniProtKB-KW"/>
</dbReference>
<evidence type="ECO:0000256" key="1">
    <source>
        <dbReference type="ARBA" id="ARBA00001920"/>
    </source>
</evidence>
<dbReference type="PIRSF" id="PIRSF036497">
    <property type="entry name" value="HDH_short"/>
    <property type="match status" value="1"/>
</dbReference>
<dbReference type="SUPFAM" id="SSF55347">
    <property type="entry name" value="Glyceraldehyde-3-phosphate dehydrogenase-like, C-terminal domain"/>
    <property type="match status" value="1"/>
</dbReference>
<dbReference type="InterPro" id="IPR036291">
    <property type="entry name" value="NAD(P)-bd_dom_sf"/>
</dbReference>
<dbReference type="InterPro" id="IPR022697">
    <property type="entry name" value="HDH_short"/>
</dbReference>
<dbReference type="GO" id="GO:0004412">
    <property type="term" value="F:homoserine dehydrogenase activity"/>
    <property type="evidence" value="ECO:0007669"/>
    <property type="project" value="UniProtKB-EC"/>
</dbReference>
<evidence type="ECO:0000256" key="2">
    <source>
        <dbReference type="ARBA" id="ARBA00005056"/>
    </source>
</evidence>
<dbReference type="GO" id="GO:0050661">
    <property type="term" value="F:NADP binding"/>
    <property type="evidence" value="ECO:0007669"/>
    <property type="project" value="InterPro"/>
</dbReference>
<dbReference type="InterPro" id="IPR001342">
    <property type="entry name" value="HDH_cat"/>
</dbReference>
<evidence type="ECO:0000256" key="4">
    <source>
        <dbReference type="ARBA" id="ARBA00006753"/>
    </source>
</evidence>
<protein>
    <recommendedName>
        <fullName evidence="6 14">Homoserine dehydrogenase</fullName>
        <shortName evidence="14">HDH</shortName>
        <ecNumber evidence="5 14">1.1.1.3</ecNumber>
    </recommendedName>
</protein>
<dbReference type="InterPro" id="IPR005106">
    <property type="entry name" value="Asp/hSer_DH_NAD-bd"/>
</dbReference>
<keyword evidence="8 14" id="KW-0791">Threonine biosynthesis</keyword>
<evidence type="ECO:0000313" key="22">
    <source>
        <dbReference type="EMBL" id="MDI1492961.1"/>
    </source>
</evidence>
<evidence type="ECO:0000256" key="9">
    <source>
        <dbReference type="ARBA" id="ARBA00022857"/>
    </source>
</evidence>
<evidence type="ECO:0000256" key="3">
    <source>
        <dbReference type="ARBA" id="ARBA00005062"/>
    </source>
</evidence>
<feature type="active site" description="Proton donor" evidence="15">
    <location>
        <position position="264"/>
    </location>
</feature>
<dbReference type="FunFam" id="3.30.360.10:FF:000006">
    <property type="entry name" value="Bifunctional aspartokinase/homoserine dehydrogenase"/>
    <property type="match status" value="1"/>
</dbReference>
<dbReference type="PANTHER" id="PTHR43070:SF5">
    <property type="entry name" value="HOMOSERINE DEHYDROGENASE"/>
    <property type="match status" value="1"/>
</dbReference>
<keyword evidence="19" id="KW-0472">Membrane</keyword>
<feature type="domain" description="Homoserine dehydrogenase catalytic" evidence="20">
    <location>
        <begin position="199"/>
        <end position="396"/>
    </location>
</feature>
<dbReference type="GO" id="GO:0009088">
    <property type="term" value="P:threonine biosynthetic process"/>
    <property type="evidence" value="ECO:0007669"/>
    <property type="project" value="UniProtKB-KW"/>
</dbReference>
<evidence type="ECO:0000256" key="6">
    <source>
        <dbReference type="ARBA" id="ARBA00013376"/>
    </source>
</evidence>
<keyword evidence="7 14" id="KW-0028">Amino-acid biosynthesis</keyword>
<keyword evidence="9 14" id="KW-0521">NADP</keyword>
<evidence type="ECO:0000256" key="19">
    <source>
        <dbReference type="SAM" id="Phobius"/>
    </source>
</evidence>
<dbReference type="SUPFAM" id="SSF51735">
    <property type="entry name" value="NAD(P)-binding Rossmann-fold domains"/>
    <property type="match status" value="1"/>
</dbReference>
<evidence type="ECO:0000256" key="8">
    <source>
        <dbReference type="ARBA" id="ARBA00022697"/>
    </source>
</evidence>
<keyword evidence="11 14" id="KW-0486">Methionine biosynthesis</keyword>
<evidence type="ECO:0000259" key="20">
    <source>
        <dbReference type="Pfam" id="PF00742"/>
    </source>
</evidence>
<dbReference type="EMBL" id="JAPUFD010000022">
    <property type="protein sequence ID" value="MDI1492961.1"/>
    <property type="molecule type" value="Genomic_DNA"/>
</dbReference>
<feature type="domain" description="Aspartate/homoserine dehydrogenase NAD-binding" evidence="21">
    <location>
        <begin position="18"/>
        <end position="140"/>
    </location>
</feature>
<dbReference type="GO" id="GO:0009090">
    <property type="term" value="P:homoserine biosynthetic process"/>
    <property type="evidence" value="ECO:0007669"/>
    <property type="project" value="TreeGrafter"/>
</dbReference>
<accession>A0AA43TVC1</accession>
<comment type="pathway">
    <text evidence="3 17">Amino-acid biosynthesis; L-methionine biosynthesis via de novo pathway; L-homoserine from L-aspartate: step 3/3.</text>
</comment>
<proteinExistence type="inferred from homology"/>
<feature type="transmembrane region" description="Helical" evidence="19">
    <location>
        <begin position="12"/>
        <end position="34"/>
    </location>
</feature>
<evidence type="ECO:0000256" key="18">
    <source>
        <dbReference type="RuleBase" id="RU004171"/>
    </source>
</evidence>
<evidence type="ECO:0000256" key="17">
    <source>
        <dbReference type="RuleBase" id="RU000579"/>
    </source>
</evidence>
<evidence type="ECO:0000256" key="15">
    <source>
        <dbReference type="PIRSR" id="PIRSR036497-1"/>
    </source>
</evidence>
<comment type="cofactor">
    <cofactor evidence="1">
        <name>a metal cation</name>
        <dbReference type="ChEBI" id="CHEBI:25213"/>
    </cofactor>
</comment>
<dbReference type="EC" id="1.1.1.3" evidence="5 14"/>
<comment type="pathway">
    <text evidence="2 17">Amino-acid biosynthesis; L-threonine biosynthesis; L-threonine from L-aspartate: step 3/5.</text>
</comment>
<evidence type="ECO:0000256" key="14">
    <source>
        <dbReference type="PIRNR" id="PIRNR036497"/>
    </source>
</evidence>
<feature type="binding site" evidence="16">
    <location>
        <position position="249"/>
    </location>
    <ligand>
        <name>L-homoserine</name>
        <dbReference type="ChEBI" id="CHEBI:57476"/>
    </ligand>
</feature>
<dbReference type="Gene3D" id="3.30.360.10">
    <property type="entry name" value="Dihydrodipicolinate Reductase, domain 2"/>
    <property type="match status" value="1"/>
</dbReference>
<dbReference type="Pfam" id="PF00742">
    <property type="entry name" value="Homoserine_dh"/>
    <property type="match status" value="1"/>
</dbReference>
<evidence type="ECO:0000256" key="10">
    <source>
        <dbReference type="ARBA" id="ARBA00023002"/>
    </source>
</evidence>
<keyword evidence="10 14" id="KW-0560">Oxidoreductase</keyword>
<keyword evidence="19" id="KW-1133">Transmembrane helix</keyword>
<gene>
    <name evidence="22" type="primary">HOM6</name>
    <name evidence="22" type="ORF">OHK93_004745</name>
</gene>
<dbReference type="InterPro" id="IPR019811">
    <property type="entry name" value="HDH_CS"/>
</dbReference>
<evidence type="ECO:0000256" key="13">
    <source>
        <dbReference type="ARBA" id="ARBA00059589"/>
    </source>
</evidence>
<feature type="binding site" evidence="16">
    <location>
        <position position="101"/>
    </location>
    <ligand>
        <name>NADPH</name>
        <dbReference type="ChEBI" id="CHEBI:57783"/>
    </ligand>
</feature>
<dbReference type="AlphaFoldDB" id="A0AA43TVC1"/>
<comment type="caution">
    <text evidence="22">The sequence shown here is derived from an EMBL/GenBank/DDBJ whole genome shotgun (WGS) entry which is preliminary data.</text>
</comment>
<evidence type="ECO:0000256" key="11">
    <source>
        <dbReference type="ARBA" id="ARBA00023167"/>
    </source>
</evidence>
<comment type="similarity">
    <text evidence="4 14 18">Belongs to the homoserine dehydrogenase family.</text>
</comment>
<evidence type="ECO:0000313" key="23">
    <source>
        <dbReference type="Proteomes" id="UP001161017"/>
    </source>
</evidence>
<dbReference type="PANTHER" id="PTHR43070">
    <property type="match status" value="1"/>
</dbReference>
<dbReference type="PROSITE" id="PS01042">
    <property type="entry name" value="HOMOSER_DHGENASE"/>
    <property type="match status" value="1"/>
</dbReference>
<reference evidence="22" key="1">
    <citation type="journal article" date="2023" name="Genome Biol. Evol.">
        <title>First Whole Genome Sequence and Flow Cytometry Genome Size Data for the Lichen-Forming Fungus Ramalina farinacea (Ascomycota).</title>
        <authorList>
            <person name="Llewellyn T."/>
            <person name="Mian S."/>
            <person name="Hill R."/>
            <person name="Leitch I.J."/>
            <person name="Gaya E."/>
        </authorList>
    </citation>
    <scope>NUCLEOTIDE SEQUENCE</scope>
    <source>
        <strain evidence="22">LIQ254RAFAR</strain>
    </source>
</reference>
<keyword evidence="19" id="KW-0812">Transmembrane</keyword>
<evidence type="ECO:0000256" key="12">
    <source>
        <dbReference type="ARBA" id="ARBA00048841"/>
    </source>
</evidence>
<evidence type="ECO:0000256" key="5">
    <source>
        <dbReference type="ARBA" id="ARBA00013213"/>
    </source>
</evidence>
<evidence type="ECO:0000256" key="16">
    <source>
        <dbReference type="PIRSR" id="PIRSR036497-2"/>
    </source>
</evidence>
<comment type="catalytic activity">
    <reaction evidence="12">
        <text>L-homoserine + NADP(+) = L-aspartate 4-semialdehyde + NADPH + H(+)</text>
        <dbReference type="Rhea" id="RHEA:15761"/>
        <dbReference type="ChEBI" id="CHEBI:15378"/>
        <dbReference type="ChEBI" id="CHEBI:57476"/>
        <dbReference type="ChEBI" id="CHEBI:57783"/>
        <dbReference type="ChEBI" id="CHEBI:58349"/>
        <dbReference type="ChEBI" id="CHEBI:537519"/>
        <dbReference type="EC" id="1.1.1.3"/>
    </reaction>
    <physiologicalReaction direction="right-to-left" evidence="12">
        <dbReference type="Rhea" id="RHEA:15763"/>
    </physiologicalReaction>
</comment>
<feature type="binding site" evidence="16">
    <location>
        <begin position="18"/>
        <end position="23"/>
    </location>
    <ligand>
        <name>NADP(+)</name>
        <dbReference type="ChEBI" id="CHEBI:58349"/>
    </ligand>
</feature>
<comment type="function">
    <text evidence="13">Catalyzes the conversion of L-aspartate-beta-semialdehyde (L-Asa) to L-homoserine (L-Hse), the third step in the biosynthesis of amino acids that derive from aspartate (the aspartate family of amino acids), including methioinine and threonine, the latter of which is a precursor to isoleucine; production of homoserine leads to a branch-point in the pathway as it can either be O-phosphorylated for processing to threonine, or O-acylated for processing to methionine.</text>
</comment>